<dbReference type="Proteomes" id="UP000712600">
    <property type="component" value="Unassembled WGS sequence"/>
</dbReference>
<reference evidence="2" key="2">
    <citation type="submission" date="2019-12" db="EMBL/GenBank/DDBJ databases">
        <title>Genome sequencing and annotation of Brassica cretica.</title>
        <authorList>
            <person name="Studholme D.J."/>
            <person name="Sarris P."/>
        </authorList>
    </citation>
    <scope>NUCLEOTIDE SEQUENCE</scope>
    <source>
        <strain evidence="2">PFS-109/04</strain>
        <tissue evidence="2">Leaf</tissue>
    </source>
</reference>
<evidence type="ECO:0000313" key="3">
    <source>
        <dbReference type="Proteomes" id="UP000712600"/>
    </source>
</evidence>
<accession>A0A8S9GZU2</accession>
<evidence type="ECO:0000313" key="2">
    <source>
        <dbReference type="EMBL" id="KAF3584569.1"/>
    </source>
</evidence>
<evidence type="ECO:0000313" key="1">
    <source>
        <dbReference type="EMBL" id="KAF2555556.1"/>
    </source>
</evidence>
<reference evidence="1" key="1">
    <citation type="submission" date="2019-12" db="EMBL/GenBank/DDBJ databases">
        <title>Genome sequencing and annotation of Brassica cretica.</title>
        <authorList>
            <person name="Studholme D.J."/>
            <person name="Sarris P.F."/>
        </authorList>
    </citation>
    <scope>NUCLEOTIDE SEQUENCE</scope>
    <source>
        <strain evidence="1">PFS-001/15</strain>
        <tissue evidence="1">Leaf</tissue>
    </source>
</reference>
<organism evidence="2 3">
    <name type="scientific">Brassica cretica</name>
    <name type="common">Mustard</name>
    <dbReference type="NCBI Taxonomy" id="69181"/>
    <lineage>
        <taxon>Eukaryota</taxon>
        <taxon>Viridiplantae</taxon>
        <taxon>Streptophyta</taxon>
        <taxon>Embryophyta</taxon>
        <taxon>Tracheophyta</taxon>
        <taxon>Spermatophyta</taxon>
        <taxon>Magnoliopsida</taxon>
        <taxon>eudicotyledons</taxon>
        <taxon>Gunneridae</taxon>
        <taxon>Pentapetalae</taxon>
        <taxon>rosids</taxon>
        <taxon>malvids</taxon>
        <taxon>Brassicales</taxon>
        <taxon>Brassicaceae</taxon>
        <taxon>Brassiceae</taxon>
        <taxon>Brassica</taxon>
    </lineage>
</organism>
<gene>
    <name evidence="1" type="ORF">F2Q68_00015087</name>
    <name evidence="2" type="ORF">F2Q69_00028827</name>
</gene>
<dbReference type="Proteomes" id="UP000712281">
    <property type="component" value="Unassembled WGS sequence"/>
</dbReference>
<protein>
    <submittedName>
        <fullName evidence="2">Uncharacterized protein</fullName>
    </submittedName>
</protein>
<comment type="caution">
    <text evidence="2">The sequence shown here is derived from an EMBL/GenBank/DDBJ whole genome shotgun (WGS) entry which is preliminary data.</text>
</comment>
<dbReference type="EMBL" id="QGKX02000088">
    <property type="protein sequence ID" value="KAF3584569.1"/>
    <property type="molecule type" value="Genomic_DNA"/>
</dbReference>
<dbReference type="EMBL" id="QGKW02001940">
    <property type="protein sequence ID" value="KAF2555556.1"/>
    <property type="molecule type" value="Genomic_DNA"/>
</dbReference>
<name>A0A8S9GZU2_BRACR</name>
<sequence>MQDAPIGNELMVMEEDDLLDEDFNQIENQELIKQERSQPLLASEHDSSVLMIEAKKK</sequence>
<proteinExistence type="predicted"/>